<keyword evidence="3" id="KW-1185">Reference proteome</keyword>
<dbReference type="PANTHER" id="PTHR37305">
    <property type="entry name" value="INTEGRAL MEMBRANE PROTEIN-RELATED"/>
    <property type="match status" value="1"/>
</dbReference>
<organism evidence="2 3">
    <name type="scientific">Paenibacillus tyrfis</name>
    <dbReference type="NCBI Taxonomy" id="1501230"/>
    <lineage>
        <taxon>Bacteria</taxon>
        <taxon>Bacillati</taxon>
        <taxon>Bacillota</taxon>
        <taxon>Bacilli</taxon>
        <taxon>Bacillales</taxon>
        <taxon>Paenibacillaceae</taxon>
        <taxon>Paenibacillus</taxon>
    </lineage>
</organism>
<feature type="transmembrane region" description="Helical" evidence="1">
    <location>
        <begin position="137"/>
        <end position="159"/>
    </location>
</feature>
<feature type="transmembrane region" description="Helical" evidence="1">
    <location>
        <begin position="20"/>
        <end position="37"/>
    </location>
</feature>
<evidence type="ECO:0000313" key="2">
    <source>
        <dbReference type="EMBL" id="KEQ26339.1"/>
    </source>
</evidence>
<keyword evidence="1" id="KW-0812">Transmembrane</keyword>
<feature type="transmembrane region" description="Helical" evidence="1">
    <location>
        <begin position="220"/>
        <end position="239"/>
    </location>
</feature>
<dbReference type="CDD" id="cd21809">
    <property type="entry name" value="ABC-2_lan_permease-like"/>
    <property type="match status" value="1"/>
</dbReference>
<dbReference type="PANTHER" id="PTHR37305:SF1">
    <property type="entry name" value="MEMBRANE PROTEIN"/>
    <property type="match status" value="1"/>
</dbReference>
<evidence type="ECO:0000313" key="3">
    <source>
        <dbReference type="Proteomes" id="UP000028123"/>
    </source>
</evidence>
<dbReference type="Pfam" id="PF12730">
    <property type="entry name" value="ABC2_membrane_4"/>
    <property type="match status" value="1"/>
</dbReference>
<name>A0A081P6L6_9BACL</name>
<dbReference type="eggNOG" id="COG4200">
    <property type="taxonomic scope" value="Bacteria"/>
</dbReference>
<reference evidence="2 3" key="1">
    <citation type="submission" date="2014-06" db="EMBL/GenBank/DDBJ databases">
        <title>Draft genome sequence of Paenibacillus sp. MSt1.</title>
        <authorList>
            <person name="Aw Y.K."/>
            <person name="Ong K.S."/>
            <person name="Gan H.M."/>
            <person name="Lee S.M."/>
        </authorList>
    </citation>
    <scope>NUCLEOTIDE SEQUENCE [LARGE SCALE GENOMIC DNA]</scope>
    <source>
        <strain evidence="2 3">MSt1</strain>
    </source>
</reference>
<dbReference type="EMBL" id="JNVM01000006">
    <property type="protein sequence ID" value="KEQ26339.1"/>
    <property type="molecule type" value="Genomic_DNA"/>
</dbReference>
<protein>
    <submittedName>
        <fullName evidence="2">Membrane protein</fullName>
    </submittedName>
</protein>
<sequence>MRTFLNVLRSEWLKMRKTNIWLLVFVSPVLAGLAGFVQPMVAGTPEWELLFSMATAVHALLFLPLLTGVFAAFVCRYEHAGGGWKQVLALPISRTQLYLAKFAIVLALLAVTQLLLLAVVLGVGTVRGFTSAVPWDVFLRSVLGGWVATMPLASLQMLVSVAWSSFAAPLAINVIFTVPNLLIVNSSDYGPYYPWAQPILSMMPKGQADYGAFNVPLETLLFVILGSFLVFFAGGLTYFRRKEI</sequence>
<feature type="transmembrane region" description="Helical" evidence="1">
    <location>
        <begin position="98"/>
        <end position="125"/>
    </location>
</feature>
<gene>
    <name evidence="2" type="ORF">ET33_31195</name>
</gene>
<comment type="caution">
    <text evidence="2">The sequence shown here is derived from an EMBL/GenBank/DDBJ whole genome shotgun (WGS) entry which is preliminary data.</text>
</comment>
<feature type="transmembrane region" description="Helical" evidence="1">
    <location>
        <begin position="166"/>
        <end position="184"/>
    </location>
</feature>
<keyword evidence="1" id="KW-0472">Membrane</keyword>
<dbReference type="AlphaFoldDB" id="A0A081P6L6"/>
<keyword evidence="1" id="KW-1133">Transmembrane helix</keyword>
<dbReference type="OrthoDB" id="9781996at2"/>
<dbReference type="Proteomes" id="UP000028123">
    <property type="component" value="Unassembled WGS sequence"/>
</dbReference>
<evidence type="ECO:0000256" key="1">
    <source>
        <dbReference type="SAM" id="Phobius"/>
    </source>
</evidence>
<feature type="transmembrane region" description="Helical" evidence="1">
    <location>
        <begin position="49"/>
        <end position="77"/>
    </location>
</feature>
<dbReference type="RefSeq" id="WP_036678690.1">
    <property type="nucleotide sequence ID" value="NZ_JNVM01000006.1"/>
</dbReference>
<proteinExistence type="predicted"/>
<accession>A0A081P6L6</accession>